<accession>A0A7I8JYZ5</accession>
<dbReference type="AlphaFoldDB" id="A0A7I8JYZ5"/>
<organism evidence="1 2">
    <name type="scientific">Spirodela intermedia</name>
    <name type="common">Intermediate duckweed</name>
    <dbReference type="NCBI Taxonomy" id="51605"/>
    <lineage>
        <taxon>Eukaryota</taxon>
        <taxon>Viridiplantae</taxon>
        <taxon>Streptophyta</taxon>
        <taxon>Embryophyta</taxon>
        <taxon>Tracheophyta</taxon>
        <taxon>Spermatophyta</taxon>
        <taxon>Magnoliopsida</taxon>
        <taxon>Liliopsida</taxon>
        <taxon>Araceae</taxon>
        <taxon>Lemnoideae</taxon>
        <taxon>Spirodela</taxon>
    </lineage>
</organism>
<protein>
    <submittedName>
        <fullName evidence="1">Uncharacterized protein</fullName>
    </submittedName>
</protein>
<evidence type="ECO:0000313" key="1">
    <source>
        <dbReference type="EMBL" id="CAA7388577.1"/>
    </source>
</evidence>
<gene>
    <name evidence="1" type="ORF">SI8410_01000786</name>
</gene>
<reference evidence="1" key="1">
    <citation type="submission" date="2020-02" db="EMBL/GenBank/DDBJ databases">
        <authorList>
            <person name="Scholz U."/>
            <person name="Mascher M."/>
            <person name="Fiebig A."/>
        </authorList>
    </citation>
    <scope>NUCLEOTIDE SEQUENCE</scope>
</reference>
<proteinExistence type="predicted"/>
<keyword evidence="2" id="KW-1185">Reference proteome</keyword>
<dbReference type="EMBL" id="LR746264">
    <property type="protein sequence ID" value="CAA7388577.1"/>
    <property type="molecule type" value="Genomic_DNA"/>
</dbReference>
<dbReference type="Proteomes" id="UP000663760">
    <property type="component" value="Chromosome 1"/>
</dbReference>
<evidence type="ECO:0000313" key="2">
    <source>
        <dbReference type="Proteomes" id="UP000663760"/>
    </source>
</evidence>
<sequence>MMHPSIILKHTQWCLMFNVWIFNDLLYS</sequence>
<name>A0A7I8JYZ5_SPIIN</name>